<protein>
    <submittedName>
        <fullName evidence="4">Xaa-Pro dipeptidase</fullName>
    </submittedName>
</protein>
<name>A0A829WNQ1_GLUOY</name>
<dbReference type="Gene3D" id="3.90.230.10">
    <property type="entry name" value="Creatinase/methionine aminopeptidase superfamily"/>
    <property type="match status" value="1"/>
</dbReference>
<dbReference type="PANTHER" id="PTHR46112:SF2">
    <property type="entry name" value="XAA-PRO AMINOPEPTIDASE P-RELATED"/>
    <property type="match status" value="1"/>
</dbReference>
<dbReference type="AlphaFoldDB" id="A0A829WNQ1"/>
<dbReference type="Pfam" id="PF01321">
    <property type="entry name" value="Creatinase_N"/>
    <property type="match status" value="1"/>
</dbReference>
<feature type="domain" description="Peptidase M24" evidence="2">
    <location>
        <begin position="179"/>
        <end position="387"/>
    </location>
</feature>
<dbReference type="SUPFAM" id="SSF53092">
    <property type="entry name" value="Creatinase/prolidase N-terminal domain"/>
    <property type="match status" value="1"/>
</dbReference>
<gene>
    <name evidence="4" type="ORF">NBRC3293_1312</name>
</gene>
<dbReference type="Gene3D" id="3.40.350.10">
    <property type="entry name" value="Creatinase/prolidase N-terminal domain"/>
    <property type="match status" value="1"/>
</dbReference>
<dbReference type="InterPro" id="IPR036005">
    <property type="entry name" value="Creatinase/aminopeptidase-like"/>
</dbReference>
<comment type="caution">
    <text evidence="4">The sequence shown here is derived from an EMBL/GenBank/DDBJ whole genome shotgun (WGS) entry which is preliminary data.</text>
</comment>
<dbReference type="InterPro" id="IPR000587">
    <property type="entry name" value="Creatinase_N"/>
</dbReference>
<proteinExistence type="predicted"/>
<dbReference type="InterPro" id="IPR029149">
    <property type="entry name" value="Creatin/AminoP/Spt16_N"/>
</dbReference>
<evidence type="ECO:0000259" key="2">
    <source>
        <dbReference type="Pfam" id="PF00557"/>
    </source>
</evidence>
<evidence type="ECO:0000256" key="1">
    <source>
        <dbReference type="SAM" id="MobiDB-lite"/>
    </source>
</evidence>
<dbReference type="RefSeq" id="WP_172492587.1">
    <property type="nucleotide sequence ID" value="NZ_BARJ01000007.1"/>
</dbReference>
<dbReference type="Proteomes" id="UP000484858">
    <property type="component" value="Unassembled WGS sequence"/>
</dbReference>
<dbReference type="EMBL" id="BARJ01000007">
    <property type="protein sequence ID" value="GEM16815.1"/>
    <property type="molecule type" value="Genomic_DNA"/>
</dbReference>
<dbReference type="SUPFAM" id="SSF55920">
    <property type="entry name" value="Creatinase/aminopeptidase"/>
    <property type="match status" value="1"/>
</dbReference>
<dbReference type="PANTHER" id="PTHR46112">
    <property type="entry name" value="AMINOPEPTIDASE"/>
    <property type="match status" value="1"/>
</dbReference>
<dbReference type="InterPro" id="IPR050659">
    <property type="entry name" value="Peptidase_M24B"/>
</dbReference>
<dbReference type="InterPro" id="IPR000994">
    <property type="entry name" value="Pept_M24"/>
</dbReference>
<feature type="domain" description="Creatinase N-terminal" evidence="3">
    <location>
        <begin position="32"/>
        <end position="172"/>
    </location>
</feature>
<sequence>MFTSDTSLGHSGKTNSGRTVSLTFPENEYRGRLQRTGQKLRESGLAALLVFAQESHLYLTGFDTAGYVFFQCGIITADGKAVALLTRRPDQSQALRASLYEDVHIWYNANDADPAANLASILRNLGLEGERLGVELATYGLTGFNWENVRKTLGDQFVLEDGSAIVRDQRLIKSEAELELVRCSARLADDAVEAMIRSVRPGVLDSSVTAAGVTAMLNGGGDMPAAGPMVNTGPRAIYGRGFGSARQLEDVDQIVLELAASYRRYNVCTEHTVTIGAVPPKQEHMHAATVEALEKVLQAARPGEPIGRLDDIHRSTLDHFGYERARFSACGYSLGATFRPSWMDAPPMIYSGNPLLLQQGMVLFVHIMLGDAQSGLAAGVGETFVIRDGAPERLSRIRPALYRI</sequence>
<evidence type="ECO:0000313" key="4">
    <source>
        <dbReference type="EMBL" id="GEM16815.1"/>
    </source>
</evidence>
<dbReference type="Pfam" id="PF00557">
    <property type="entry name" value="Peptidase_M24"/>
    <property type="match status" value="1"/>
</dbReference>
<organism evidence="4 5">
    <name type="scientific">Gluconobacter oxydans NBRC 3293</name>
    <dbReference type="NCBI Taxonomy" id="1315969"/>
    <lineage>
        <taxon>Bacteria</taxon>
        <taxon>Pseudomonadati</taxon>
        <taxon>Pseudomonadota</taxon>
        <taxon>Alphaproteobacteria</taxon>
        <taxon>Acetobacterales</taxon>
        <taxon>Acetobacteraceae</taxon>
        <taxon>Gluconobacter</taxon>
    </lineage>
</organism>
<accession>A0A829WNQ1</accession>
<reference evidence="4 5" key="1">
    <citation type="submission" date="2013-04" db="EMBL/GenBank/DDBJ databases">
        <title>Gluconobacter oxydans NBRC 3293 whole genome sequence.</title>
        <authorList>
            <person name="Matsutani M."/>
            <person name="Yakushi T."/>
            <person name="Matsushita K."/>
        </authorList>
    </citation>
    <scope>NUCLEOTIDE SEQUENCE [LARGE SCALE GENOMIC DNA]</scope>
    <source>
        <strain evidence="4 5">NBRC 3293</strain>
    </source>
</reference>
<dbReference type="CDD" id="cd01066">
    <property type="entry name" value="APP_MetAP"/>
    <property type="match status" value="1"/>
</dbReference>
<feature type="region of interest" description="Disordered" evidence="1">
    <location>
        <begin position="1"/>
        <end position="21"/>
    </location>
</feature>
<evidence type="ECO:0000313" key="5">
    <source>
        <dbReference type="Proteomes" id="UP000484858"/>
    </source>
</evidence>
<evidence type="ECO:0000259" key="3">
    <source>
        <dbReference type="Pfam" id="PF01321"/>
    </source>
</evidence>